<comment type="caution">
    <text evidence="6">The sequence shown here is derived from an EMBL/GenBank/DDBJ whole genome shotgun (WGS) entry which is preliminary data.</text>
</comment>
<gene>
    <name evidence="6" type="ORF">H9950_07590</name>
</gene>
<sequence>MTFLSFFFLLFKVPEKPIFKDYIRSSRIMGAALLILSSNYAVHLLLGIRFINHNAAILMNLSTYFLCYWLFSSALMTLLDKLYITLRRIAIHLLLWVIYTGLSSYILFTVSKGTAQNAGTAIMAICLLCYGIWLSSRLIRTYHRATKAFSDIHSEKIGIYIKWMNVITYWAIFYGVGCGLLTFLPDKYINWWILSSIPFYCYLFYSYQNYVIFYEQIERTLEIENEPIKENIKTEKELPKYFDNIENSLIPWLKNKSYTQSGLTIQDMANMLDTNRTYLNAYIKEKYHVSFCEWITGLRLEYAKYMLKEHPEMSIQKIAESSGFLSRSYFIKSFTEKEGCTPAKWRKL</sequence>
<feature type="transmembrane region" description="Helical" evidence="4">
    <location>
        <begin position="28"/>
        <end position="51"/>
    </location>
</feature>
<feature type="transmembrane region" description="Helical" evidence="4">
    <location>
        <begin position="57"/>
        <end position="78"/>
    </location>
</feature>
<feature type="domain" description="HTH araC/xylS-type" evidence="5">
    <location>
        <begin position="247"/>
        <end position="348"/>
    </location>
</feature>
<dbReference type="Pfam" id="PF12833">
    <property type="entry name" value="HTH_18"/>
    <property type="match status" value="1"/>
</dbReference>
<keyword evidence="2" id="KW-0238">DNA-binding</keyword>
<feature type="transmembrane region" description="Helical" evidence="4">
    <location>
        <begin position="189"/>
        <end position="207"/>
    </location>
</feature>
<dbReference type="PANTHER" id="PTHR43280:SF2">
    <property type="entry name" value="HTH-TYPE TRANSCRIPTIONAL REGULATOR EXSA"/>
    <property type="match status" value="1"/>
</dbReference>
<dbReference type="Gene3D" id="1.10.10.60">
    <property type="entry name" value="Homeodomain-like"/>
    <property type="match status" value="2"/>
</dbReference>
<evidence type="ECO:0000256" key="3">
    <source>
        <dbReference type="ARBA" id="ARBA00023163"/>
    </source>
</evidence>
<feature type="transmembrane region" description="Helical" evidence="4">
    <location>
        <begin position="120"/>
        <end position="139"/>
    </location>
</feature>
<dbReference type="GO" id="GO:0003700">
    <property type="term" value="F:DNA-binding transcription factor activity"/>
    <property type="evidence" value="ECO:0007669"/>
    <property type="project" value="InterPro"/>
</dbReference>
<evidence type="ECO:0000259" key="5">
    <source>
        <dbReference type="PROSITE" id="PS01124"/>
    </source>
</evidence>
<protein>
    <submittedName>
        <fullName evidence="6">Helix-turn-helix domain-containing protein</fullName>
    </submittedName>
</protein>
<evidence type="ECO:0000256" key="2">
    <source>
        <dbReference type="ARBA" id="ARBA00023125"/>
    </source>
</evidence>
<keyword evidence="3" id="KW-0804">Transcription</keyword>
<evidence type="ECO:0000256" key="1">
    <source>
        <dbReference type="ARBA" id="ARBA00023015"/>
    </source>
</evidence>
<dbReference type="SUPFAM" id="SSF46689">
    <property type="entry name" value="Homeodomain-like"/>
    <property type="match status" value="1"/>
</dbReference>
<dbReference type="EMBL" id="DWZI01000038">
    <property type="protein sequence ID" value="HJA86035.1"/>
    <property type="molecule type" value="Genomic_DNA"/>
</dbReference>
<reference evidence="6" key="1">
    <citation type="journal article" date="2021" name="PeerJ">
        <title>Extensive microbial diversity within the chicken gut microbiome revealed by metagenomics and culture.</title>
        <authorList>
            <person name="Gilroy R."/>
            <person name="Ravi A."/>
            <person name="Getino M."/>
            <person name="Pursley I."/>
            <person name="Horton D.L."/>
            <person name="Alikhan N.F."/>
            <person name="Baker D."/>
            <person name="Gharbi K."/>
            <person name="Hall N."/>
            <person name="Watson M."/>
            <person name="Adriaenssens E.M."/>
            <person name="Foster-Nyarko E."/>
            <person name="Jarju S."/>
            <person name="Secka A."/>
            <person name="Antonio M."/>
            <person name="Oren A."/>
            <person name="Chaudhuri R.R."/>
            <person name="La Ragione R."/>
            <person name="Hildebrand F."/>
            <person name="Pallen M.J."/>
        </authorList>
    </citation>
    <scope>NUCLEOTIDE SEQUENCE</scope>
    <source>
        <strain evidence="6">ChiHjej12B11-9795</strain>
    </source>
</reference>
<dbReference type="InterPro" id="IPR018060">
    <property type="entry name" value="HTH_AraC"/>
</dbReference>
<keyword evidence="4" id="KW-0812">Transmembrane</keyword>
<dbReference type="InterPro" id="IPR009057">
    <property type="entry name" value="Homeodomain-like_sf"/>
</dbReference>
<dbReference type="PROSITE" id="PS00041">
    <property type="entry name" value="HTH_ARAC_FAMILY_1"/>
    <property type="match status" value="1"/>
</dbReference>
<feature type="transmembrane region" description="Helical" evidence="4">
    <location>
        <begin position="160"/>
        <end position="183"/>
    </location>
</feature>
<evidence type="ECO:0000313" key="7">
    <source>
        <dbReference type="Proteomes" id="UP000823862"/>
    </source>
</evidence>
<dbReference type="AlphaFoldDB" id="A0A9D2HV18"/>
<evidence type="ECO:0000256" key="4">
    <source>
        <dbReference type="SAM" id="Phobius"/>
    </source>
</evidence>
<reference evidence="6" key="2">
    <citation type="submission" date="2021-04" db="EMBL/GenBank/DDBJ databases">
        <authorList>
            <person name="Gilroy R."/>
        </authorList>
    </citation>
    <scope>NUCLEOTIDE SEQUENCE</scope>
    <source>
        <strain evidence="6">ChiHjej12B11-9795</strain>
    </source>
</reference>
<keyword evidence="4" id="KW-1133">Transmembrane helix</keyword>
<dbReference type="SMART" id="SM00342">
    <property type="entry name" value="HTH_ARAC"/>
    <property type="match status" value="1"/>
</dbReference>
<feature type="transmembrane region" description="Helical" evidence="4">
    <location>
        <begin position="90"/>
        <end position="108"/>
    </location>
</feature>
<name>A0A9D2HV18_9BACE</name>
<keyword evidence="1" id="KW-0805">Transcription regulation</keyword>
<dbReference type="PROSITE" id="PS01124">
    <property type="entry name" value="HTH_ARAC_FAMILY_2"/>
    <property type="match status" value="1"/>
</dbReference>
<dbReference type="Proteomes" id="UP000823862">
    <property type="component" value="Unassembled WGS sequence"/>
</dbReference>
<dbReference type="PANTHER" id="PTHR43280">
    <property type="entry name" value="ARAC-FAMILY TRANSCRIPTIONAL REGULATOR"/>
    <property type="match status" value="1"/>
</dbReference>
<evidence type="ECO:0000313" key="6">
    <source>
        <dbReference type="EMBL" id="HJA86035.1"/>
    </source>
</evidence>
<organism evidence="6 7">
    <name type="scientific">Candidatus Bacteroides avicola</name>
    <dbReference type="NCBI Taxonomy" id="2838468"/>
    <lineage>
        <taxon>Bacteria</taxon>
        <taxon>Pseudomonadati</taxon>
        <taxon>Bacteroidota</taxon>
        <taxon>Bacteroidia</taxon>
        <taxon>Bacteroidales</taxon>
        <taxon>Bacteroidaceae</taxon>
        <taxon>Bacteroides</taxon>
    </lineage>
</organism>
<dbReference type="GO" id="GO:0043565">
    <property type="term" value="F:sequence-specific DNA binding"/>
    <property type="evidence" value="ECO:0007669"/>
    <property type="project" value="InterPro"/>
</dbReference>
<proteinExistence type="predicted"/>
<dbReference type="InterPro" id="IPR018062">
    <property type="entry name" value="HTH_AraC-typ_CS"/>
</dbReference>
<accession>A0A9D2HV18</accession>
<keyword evidence="4" id="KW-0472">Membrane</keyword>